<comment type="subcellular location">
    <subcellularLocation>
        <location evidence="1">Membrane</location>
        <topology evidence="1">Multi-pass membrane protein</topology>
    </subcellularLocation>
</comment>
<dbReference type="Pfam" id="PF16916">
    <property type="entry name" value="ZT_dimer"/>
    <property type="match status" value="1"/>
</dbReference>
<dbReference type="SUPFAM" id="SSF161111">
    <property type="entry name" value="Cation efflux protein transmembrane domain-like"/>
    <property type="match status" value="1"/>
</dbReference>
<dbReference type="FunFam" id="1.20.1510.10:FF:000006">
    <property type="entry name" value="Divalent cation efflux transporter"/>
    <property type="match status" value="1"/>
</dbReference>
<dbReference type="Gene3D" id="1.20.1510.10">
    <property type="entry name" value="Cation efflux protein transmembrane domain"/>
    <property type="match status" value="1"/>
</dbReference>
<dbReference type="GO" id="GO:0016020">
    <property type="term" value="C:membrane"/>
    <property type="evidence" value="ECO:0007669"/>
    <property type="project" value="UniProtKB-SubCell"/>
</dbReference>
<organism evidence="10 11">
    <name type="scientific">Prevotella lacticifex</name>
    <dbReference type="NCBI Taxonomy" id="2854755"/>
    <lineage>
        <taxon>Bacteria</taxon>
        <taxon>Pseudomonadati</taxon>
        <taxon>Bacteroidota</taxon>
        <taxon>Bacteroidia</taxon>
        <taxon>Bacteroidales</taxon>
        <taxon>Prevotellaceae</taxon>
        <taxon>Prevotella</taxon>
    </lineage>
</organism>
<dbReference type="InterPro" id="IPR036837">
    <property type="entry name" value="Cation_efflux_CTD_sf"/>
</dbReference>
<protein>
    <submittedName>
        <fullName evidence="10">Cation efflux system protein</fullName>
    </submittedName>
</protein>
<dbReference type="GO" id="GO:0008324">
    <property type="term" value="F:monoatomic cation transmembrane transporter activity"/>
    <property type="evidence" value="ECO:0007669"/>
    <property type="project" value="InterPro"/>
</dbReference>
<proteinExistence type="inferred from homology"/>
<dbReference type="PANTHER" id="PTHR43840">
    <property type="entry name" value="MITOCHONDRIAL METAL TRANSPORTER 1-RELATED"/>
    <property type="match status" value="1"/>
</dbReference>
<comment type="similarity">
    <text evidence="2">Belongs to the cation diffusion facilitator (CDF) transporter (TC 2.A.4) family.</text>
</comment>
<feature type="transmembrane region" description="Helical" evidence="7">
    <location>
        <begin position="81"/>
        <end position="107"/>
    </location>
</feature>
<dbReference type="InterPro" id="IPR058533">
    <property type="entry name" value="Cation_efflux_TM"/>
</dbReference>
<feature type="transmembrane region" description="Helical" evidence="7">
    <location>
        <begin position="12"/>
        <end position="33"/>
    </location>
</feature>
<comment type="caution">
    <text evidence="10">The sequence shown here is derived from an EMBL/GenBank/DDBJ whole genome shotgun (WGS) entry which is preliminary data.</text>
</comment>
<dbReference type="InterPro" id="IPR050291">
    <property type="entry name" value="CDF_Transporter"/>
</dbReference>
<keyword evidence="11" id="KW-1185">Reference proteome</keyword>
<feature type="domain" description="Cation efflux protein cytoplasmic" evidence="9">
    <location>
        <begin position="217"/>
        <end position="294"/>
    </location>
</feature>
<gene>
    <name evidence="10" type="ORF">PRLR5076_09650</name>
</gene>
<reference evidence="10" key="1">
    <citation type="journal article" date="2022" name="Int. J. Syst. Evol. Microbiol.">
        <title>Prevotella lacticifex sp. nov., isolated from the rumen of cows.</title>
        <authorList>
            <person name="Shinkai T."/>
            <person name="Ikeyama N."/>
            <person name="Kumagai M."/>
            <person name="Ohmori H."/>
            <person name="Sakamoto M."/>
            <person name="Ohkuma M."/>
            <person name="Mitsumori M."/>
        </authorList>
    </citation>
    <scope>NUCLEOTIDE SEQUENCE</scope>
    <source>
        <strain evidence="10">R5076</strain>
    </source>
</reference>
<evidence type="ECO:0000256" key="5">
    <source>
        <dbReference type="ARBA" id="ARBA00022989"/>
    </source>
</evidence>
<evidence type="ECO:0000256" key="4">
    <source>
        <dbReference type="ARBA" id="ARBA00022692"/>
    </source>
</evidence>
<dbReference type="AlphaFoldDB" id="A0A9R1CX21"/>
<feature type="transmembrane region" description="Helical" evidence="7">
    <location>
        <begin position="188"/>
        <end position="206"/>
    </location>
</feature>
<dbReference type="InterPro" id="IPR027470">
    <property type="entry name" value="Cation_efflux_CTD"/>
</dbReference>
<dbReference type="RefSeq" id="WP_223927234.1">
    <property type="nucleotide sequence ID" value="NZ_BPTU01000003.1"/>
</dbReference>
<keyword evidence="4 7" id="KW-0812">Transmembrane</keyword>
<dbReference type="Pfam" id="PF01545">
    <property type="entry name" value="Cation_efflux"/>
    <property type="match status" value="1"/>
</dbReference>
<evidence type="ECO:0000313" key="11">
    <source>
        <dbReference type="Proteomes" id="UP000825483"/>
    </source>
</evidence>
<accession>A0A9R1CX21</accession>
<evidence type="ECO:0000256" key="7">
    <source>
        <dbReference type="SAM" id="Phobius"/>
    </source>
</evidence>
<feature type="transmembrane region" description="Helical" evidence="7">
    <location>
        <begin position="162"/>
        <end position="182"/>
    </location>
</feature>
<dbReference type="EMBL" id="BPUB01000001">
    <property type="protein sequence ID" value="GJG58114.1"/>
    <property type="molecule type" value="Genomic_DNA"/>
</dbReference>
<dbReference type="GeneID" id="72469017"/>
<evidence type="ECO:0000256" key="3">
    <source>
        <dbReference type="ARBA" id="ARBA00022448"/>
    </source>
</evidence>
<dbReference type="Gene3D" id="3.30.70.1350">
    <property type="entry name" value="Cation efflux protein, cytoplasmic domain"/>
    <property type="match status" value="1"/>
</dbReference>
<sequence>MKTERERRATRVTLYGAAVNIILVIFKLIAGFVGQSAAMIADGIHSLSDLLTDAVVIIFMRLSSRPQDEDHDYGHGKYETLATAIIGMALFVVGLGICYGGVVKIWAALQGNSLQQPGWIALVAALVSVALKEWCYQFTVRTGRAIESETVVANAWHHRSDALSSVGTAIGIGGAIVLGPSWAVLDPIAAVIVSVLIIITAWKLMANALGELLEKSLPEAIETDIEHTVTEDPTLSDIHHLRTRRIGNHIAIEMHVRVPGEMTVSDAHQVVTKAERRLRDRFGAGTFISIHMEPRKEEEAGE</sequence>
<feature type="domain" description="Cation efflux protein transmembrane" evidence="8">
    <location>
        <begin position="15"/>
        <end position="213"/>
    </location>
</feature>
<evidence type="ECO:0000259" key="9">
    <source>
        <dbReference type="Pfam" id="PF16916"/>
    </source>
</evidence>
<name>A0A9R1CX21_9BACT</name>
<evidence type="ECO:0000313" key="10">
    <source>
        <dbReference type="EMBL" id="GJG58114.1"/>
    </source>
</evidence>
<evidence type="ECO:0000256" key="1">
    <source>
        <dbReference type="ARBA" id="ARBA00004141"/>
    </source>
</evidence>
<evidence type="ECO:0000256" key="2">
    <source>
        <dbReference type="ARBA" id="ARBA00008114"/>
    </source>
</evidence>
<keyword evidence="6 7" id="KW-0472">Membrane</keyword>
<dbReference type="NCBIfam" id="TIGR01297">
    <property type="entry name" value="CDF"/>
    <property type="match status" value="1"/>
</dbReference>
<evidence type="ECO:0000256" key="6">
    <source>
        <dbReference type="ARBA" id="ARBA00023136"/>
    </source>
</evidence>
<evidence type="ECO:0000259" key="8">
    <source>
        <dbReference type="Pfam" id="PF01545"/>
    </source>
</evidence>
<keyword evidence="5 7" id="KW-1133">Transmembrane helix</keyword>
<dbReference type="InterPro" id="IPR002524">
    <property type="entry name" value="Cation_efflux"/>
</dbReference>
<dbReference type="InterPro" id="IPR027469">
    <property type="entry name" value="Cation_efflux_TMD_sf"/>
</dbReference>
<dbReference type="Proteomes" id="UP000825483">
    <property type="component" value="Unassembled WGS sequence"/>
</dbReference>
<dbReference type="SUPFAM" id="SSF160240">
    <property type="entry name" value="Cation efflux protein cytoplasmic domain-like"/>
    <property type="match status" value="1"/>
</dbReference>
<keyword evidence="3" id="KW-0813">Transport</keyword>
<dbReference type="PANTHER" id="PTHR43840:SF15">
    <property type="entry name" value="MITOCHONDRIAL METAL TRANSPORTER 1-RELATED"/>
    <property type="match status" value="1"/>
</dbReference>